<evidence type="ECO:0000313" key="9">
    <source>
        <dbReference type="EMBL" id="KAJ8943385.1"/>
    </source>
</evidence>
<keyword evidence="6" id="KW-0326">Glycosidase</keyword>
<dbReference type="InterPro" id="IPR001139">
    <property type="entry name" value="Glyco_hydro_30"/>
</dbReference>
<evidence type="ECO:0000313" key="10">
    <source>
        <dbReference type="Proteomes" id="UP001162156"/>
    </source>
</evidence>
<comment type="similarity">
    <text evidence="2 6">Belongs to the glycosyl hydrolase 30 family.</text>
</comment>
<evidence type="ECO:0000256" key="3">
    <source>
        <dbReference type="ARBA" id="ARBA00012658"/>
    </source>
</evidence>
<keyword evidence="6" id="KW-0443">Lipid metabolism</keyword>
<dbReference type="PANTHER" id="PTHR11069">
    <property type="entry name" value="GLUCOSYLCERAMIDASE"/>
    <property type="match status" value="1"/>
</dbReference>
<dbReference type="Gene3D" id="3.20.20.80">
    <property type="entry name" value="Glycosidases"/>
    <property type="match status" value="1"/>
</dbReference>
<reference evidence="9" key="1">
    <citation type="journal article" date="2023" name="Insect Mol. Biol.">
        <title>Genome sequencing provides insights into the evolution of gene families encoding plant cell wall-degrading enzymes in longhorned beetles.</title>
        <authorList>
            <person name="Shin N.R."/>
            <person name="Okamura Y."/>
            <person name="Kirsch R."/>
            <person name="Pauchet Y."/>
        </authorList>
    </citation>
    <scope>NUCLEOTIDE SEQUENCE</scope>
    <source>
        <strain evidence="9">RBIC_L_NR</strain>
    </source>
</reference>
<keyword evidence="5 6" id="KW-0378">Hydrolase</keyword>
<dbReference type="InterPro" id="IPR033453">
    <property type="entry name" value="Glyco_hydro_30_TIM-barrel"/>
</dbReference>
<dbReference type="PANTHER" id="PTHR11069:SF23">
    <property type="entry name" value="LYSOSOMAL ACID GLUCOSYLCERAMIDASE"/>
    <property type="match status" value="1"/>
</dbReference>
<feature type="domain" description="Glycosyl hydrolase family 30 TIM-barrel" evidence="8">
    <location>
        <begin position="93"/>
        <end position="268"/>
    </location>
</feature>
<evidence type="ECO:0000256" key="7">
    <source>
        <dbReference type="SAM" id="SignalP"/>
    </source>
</evidence>
<evidence type="ECO:0000256" key="4">
    <source>
        <dbReference type="ARBA" id="ARBA00022729"/>
    </source>
</evidence>
<dbReference type="EMBL" id="JANEYF010002681">
    <property type="protein sequence ID" value="KAJ8943385.1"/>
    <property type="molecule type" value="Genomic_DNA"/>
</dbReference>
<keyword evidence="10" id="KW-1185">Reference proteome</keyword>
<accession>A0AAV8XWG0</accession>
<comment type="catalytic activity">
    <reaction evidence="1">
        <text>a beta-D-glucosyl-(1&lt;-&gt;1')-N-acylsphing-4-enine + H2O = an N-acylsphing-4-enine + D-glucose</text>
        <dbReference type="Rhea" id="RHEA:13269"/>
        <dbReference type="ChEBI" id="CHEBI:4167"/>
        <dbReference type="ChEBI" id="CHEBI:15377"/>
        <dbReference type="ChEBI" id="CHEBI:22801"/>
        <dbReference type="ChEBI" id="CHEBI:52639"/>
        <dbReference type="EC" id="3.2.1.45"/>
    </reaction>
    <physiologicalReaction direction="left-to-right" evidence="1">
        <dbReference type="Rhea" id="RHEA:13270"/>
    </physiologicalReaction>
</comment>
<protein>
    <recommendedName>
        <fullName evidence="3 6">Glucosylceramidase</fullName>
        <ecNumber evidence="3 6">3.2.1.45</ecNumber>
    </recommendedName>
</protein>
<evidence type="ECO:0000256" key="5">
    <source>
        <dbReference type="ARBA" id="ARBA00022801"/>
    </source>
</evidence>
<feature type="signal peptide" evidence="7">
    <location>
        <begin position="1"/>
        <end position="17"/>
    </location>
</feature>
<feature type="chain" id="PRO_5043978759" description="Glucosylceramidase" evidence="7">
    <location>
        <begin position="18"/>
        <end position="292"/>
    </location>
</feature>
<dbReference type="Pfam" id="PF02055">
    <property type="entry name" value="Glyco_hydro_30"/>
    <property type="match status" value="1"/>
</dbReference>
<name>A0AAV8XWG0_9CUCU</name>
<dbReference type="InterPro" id="IPR017853">
    <property type="entry name" value="GH"/>
</dbReference>
<comment type="caution">
    <text evidence="9">The sequence shown here is derived from an EMBL/GenBank/DDBJ whole genome shotgun (WGS) entry which is preliminary data.</text>
</comment>
<dbReference type="SUPFAM" id="SSF51445">
    <property type="entry name" value="(Trans)glycosidases"/>
    <property type="match status" value="1"/>
</dbReference>
<keyword evidence="4 7" id="KW-0732">Signal</keyword>
<evidence type="ECO:0000256" key="6">
    <source>
        <dbReference type="RuleBase" id="RU361188"/>
    </source>
</evidence>
<evidence type="ECO:0000256" key="2">
    <source>
        <dbReference type="ARBA" id="ARBA00005382"/>
    </source>
</evidence>
<gene>
    <name evidence="9" type="ORF">NQ314_009752</name>
</gene>
<keyword evidence="6" id="KW-0746">Sphingolipid metabolism</keyword>
<evidence type="ECO:0000256" key="1">
    <source>
        <dbReference type="ARBA" id="ARBA00001013"/>
    </source>
</evidence>
<dbReference type="AlphaFoldDB" id="A0AAV8XWG0"/>
<dbReference type="Proteomes" id="UP001162156">
    <property type="component" value="Unassembled WGS sequence"/>
</dbReference>
<sequence>MIRFVILFSAFITFAYSEDCDVRNFPDGTVCVCSANYCDTVPSLDVSIGKYQVYSTSKSKLGFSSKTGLFSTQDPAQNVDNVKVDRSIKHQTIIGFGGAFTDSTGINIQSLPTEAQDKLMESYFGKSGIEYNLGRVPIGGTDFSTRAYSYDDFPLDTTLMKFALQPEDLNYKIPFIRKANILTNNKLNLFASAWTAPPWMKTNNDWHGIGFLQTKYYQLWADYMIKFLEVYDKSGISFWGLTTQNEPIDGFLPKALEKLSSMGWTPAQMALYVSSVGSCGLEPASLANEKNV</sequence>
<dbReference type="PRINTS" id="PR00843">
    <property type="entry name" value="GLHYDRLASE30"/>
</dbReference>
<dbReference type="GO" id="GO:0016020">
    <property type="term" value="C:membrane"/>
    <property type="evidence" value="ECO:0007669"/>
    <property type="project" value="GOC"/>
</dbReference>
<dbReference type="GO" id="GO:0004348">
    <property type="term" value="F:glucosylceramidase activity"/>
    <property type="evidence" value="ECO:0007669"/>
    <property type="project" value="UniProtKB-EC"/>
</dbReference>
<organism evidence="9 10">
    <name type="scientific">Rhamnusium bicolor</name>
    <dbReference type="NCBI Taxonomy" id="1586634"/>
    <lineage>
        <taxon>Eukaryota</taxon>
        <taxon>Metazoa</taxon>
        <taxon>Ecdysozoa</taxon>
        <taxon>Arthropoda</taxon>
        <taxon>Hexapoda</taxon>
        <taxon>Insecta</taxon>
        <taxon>Pterygota</taxon>
        <taxon>Neoptera</taxon>
        <taxon>Endopterygota</taxon>
        <taxon>Coleoptera</taxon>
        <taxon>Polyphaga</taxon>
        <taxon>Cucujiformia</taxon>
        <taxon>Chrysomeloidea</taxon>
        <taxon>Cerambycidae</taxon>
        <taxon>Lepturinae</taxon>
        <taxon>Rhagiini</taxon>
        <taxon>Rhamnusium</taxon>
    </lineage>
</organism>
<dbReference type="EC" id="3.2.1.45" evidence="3 6"/>
<dbReference type="GO" id="GO:0006680">
    <property type="term" value="P:glucosylceramide catabolic process"/>
    <property type="evidence" value="ECO:0007669"/>
    <property type="project" value="TreeGrafter"/>
</dbReference>
<proteinExistence type="inferred from homology"/>
<evidence type="ECO:0000259" key="8">
    <source>
        <dbReference type="Pfam" id="PF02055"/>
    </source>
</evidence>